<dbReference type="InterPro" id="IPR037523">
    <property type="entry name" value="VOC_core"/>
</dbReference>
<comment type="caution">
    <text evidence="3">The sequence shown here is derived from an EMBL/GenBank/DDBJ whole genome shotgun (WGS) entry which is preliminary data.</text>
</comment>
<gene>
    <name evidence="3" type="ORF">ACFQ41_12550</name>
</gene>
<organism evidence="3 4">
    <name type="scientific">Lacticaseibacillus suilingensis</name>
    <dbReference type="NCBI Taxonomy" id="2799577"/>
    <lineage>
        <taxon>Bacteria</taxon>
        <taxon>Bacillati</taxon>
        <taxon>Bacillota</taxon>
        <taxon>Bacilli</taxon>
        <taxon>Lactobacillales</taxon>
        <taxon>Lactobacillaceae</taxon>
        <taxon>Lacticaseibacillus</taxon>
    </lineage>
</organism>
<dbReference type="InterPro" id="IPR004360">
    <property type="entry name" value="Glyas_Fos-R_dOase_dom"/>
</dbReference>
<dbReference type="InterPro" id="IPR029068">
    <property type="entry name" value="Glyas_Bleomycin-R_OHBP_Dase"/>
</dbReference>
<dbReference type="Gene3D" id="3.10.180.10">
    <property type="entry name" value="2,3-Dihydroxybiphenyl 1,2-Dioxygenase, domain 1"/>
    <property type="match status" value="1"/>
</dbReference>
<evidence type="ECO:0000313" key="3">
    <source>
        <dbReference type="EMBL" id="MFD1400140.1"/>
    </source>
</evidence>
<dbReference type="Proteomes" id="UP001597199">
    <property type="component" value="Unassembled WGS sequence"/>
</dbReference>
<dbReference type="CDD" id="cd06587">
    <property type="entry name" value="VOC"/>
    <property type="match status" value="1"/>
</dbReference>
<keyword evidence="4" id="KW-1185">Reference proteome</keyword>
<evidence type="ECO:0000256" key="1">
    <source>
        <dbReference type="ARBA" id="ARBA00022723"/>
    </source>
</evidence>
<feature type="domain" description="VOC" evidence="2">
    <location>
        <begin position="5"/>
        <end position="148"/>
    </location>
</feature>
<proteinExistence type="predicted"/>
<reference evidence="4" key="1">
    <citation type="journal article" date="2019" name="Int. J. Syst. Evol. Microbiol.">
        <title>The Global Catalogue of Microorganisms (GCM) 10K type strain sequencing project: providing services to taxonomists for standard genome sequencing and annotation.</title>
        <authorList>
            <consortium name="The Broad Institute Genomics Platform"/>
            <consortium name="The Broad Institute Genome Sequencing Center for Infectious Disease"/>
            <person name="Wu L."/>
            <person name="Ma J."/>
        </authorList>
    </citation>
    <scope>NUCLEOTIDE SEQUENCE [LARGE SCALE GENOMIC DNA]</scope>
    <source>
        <strain evidence="4">CCM 9110</strain>
    </source>
</reference>
<evidence type="ECO:0000259" key="2">
    <source>
        <dbReference type="PROSITE" id="PS51819"/>
    </source>
</evidence>
<dbReference type="PANTHER" id="PTHR43048:SF3">
    <property type="entry name" value="METHYLMALONYL-COA EPIMERASE, MITOCHONDRIAL"/>
    <property type="match status" value="1"/>
</dbReference>
<accession>A0ABW4BK43</accession>
<keyword evidence="1" id="KW-0479">Metal-binding</keyword>
<name>A0ABW4BK43_9LACO</name>
<dbReference type="InterPro" id="IPR051785">
    <property type="entry name" value="MMCE/EMCE_epimerase"/>
</dbReference>
<dbReference type="RefSeq" id="WP_236000400.1">
    <property type="nucleotide sequence ID" value="NZ_BOLV01000004.1"/>
</dbReference>
<evidence type="ECO:0000313" key="4">
    <source>
        <dbReference type="Proteomes" id="UP001597199"/>
    </source>
</evidence>
<sequence length="163" mass="18379">MANQSIMHLAFYTNQLPALRDFYENTLGAKPRTIVRFSAYKGVKNRGDWAKLAETNPNGIVYVFEELAPGQFLELFPVDQPLPQAPTLGDGTSHYSHFSILVDDIQASYQNLVAHGAPIDTKPNIGNSHTWQMWTHDPDGNMIELMQYTDQSFQLTGHIDELI</sequence>
<dbReference type="EMBL" id="JBHTOA010000048">
    <property type="protein sequence ID" value="MFD1400140.1"/>
    <property type="molecule type" value="Genomic_DNA"/>
</dbReference>
<dbReference type="PANTHER" id="PTHR43048">
    <property type="entry name" value="METHYLMALONYL-COA EPIMERASE"/>
    <property type="match status" value="1"/>
</dbReference>
<dbReference type="SUPFAM" id="SSF54593">
    <property type="entry name" value="Glyoxalase/Bleomycin resistance protein/Dihydroxybiphenyl dioxygenase"/>
    <property type="match status" value="1"/>
</dbReference>
<protein>
    <submittedName>
        <fullName evidence="3">VOC family protein</fullName>
    </submittedName>
</protein>
<dbReference type="Pfam" id="PF00903">
    <property type="entry name" value="Glyoxalase"/>
    <property type="match status" value="1"/>
</dbReference>
<dbReference type="PROSITE" id="PS51819">
    <property type="entry name" value="VOC"/>
    <property type="match status" value="1"/>
</dbReference>